<dbReference type="InterPro" id="IPR032675">
    <property type="entry name" value="LRR_dom_sf"/>
</dbReference>
<sequence length="573" mass="65369">MDEIGFKARERKLREIDDRILELARETRQLQNHRNLLVPISILPTELLGKIFTFHVVQDLSEGWDERKSEHCKWINILHVCHHWRKIAHNTPSVWSSPDFRYPDLAREMITLSSQAALNLEMRLDRLHAETNKKRVEVLSAALQRLSRIDRLVLEQGRQHFESLLQHDLLQPAPVLRSLSFINRSASQVFLPSSFLGGEAPLLSELRLDGCHIPWDSALLQNLVVLVMDIADHPSPPTLEQVTTTLVRMPNLEILVLRDCSPELGPEGSHDIIQTRRLRYLELSGEAAPCGELLNRLLISSDTRVNLQCAVADDIEKKLSSSFSELMKAAERTPKALFLRYDDEIMDGVVEISAWMTEIDRDDFRLEDDVLGIEYEDSMSDLGRGLTPSSSTPPYPRPPHTHLRAFAEDGSSTLEHELPLKALDVTPCSQLLYLHLAGDVLDGKEIIEYFGQLPSLRTVLFSNSCPSSLLYALNEVRAGGVYFPALHTLGFRNITFIEWSVYHPGHMHADYLDDLMRCLDNRTSWGSPVQRLVIRRCIDFVRGESDRRILGKHEYLDLDWDGFQDRSSSPELS</sequence>
<name>A0ABR3FHB1_9AGAR</name>
<organism evidence="2 3">
    <name type="scientific">Marasmius crinis-equi</name>
    <dbReference type="NCBI Taxonomy" id="585013"/>
    <lineage>
        <taxon>Eukaryota</taxon>
        <taxon>Fungi</taxon>
        <taxon>Dikarya</taxon>
        <taxon>Basidiomycota</taxon>
        <taxon>Agaricomycotina</taxon>
        <taxon>Agaricomycetes</taxon>
        <taxon>Agaricomycetidae</taxon>
        <taxon>Agaricales</taxon>
        <taxon>Marasmiineae</taxon>
        <taxon>Marasmiaceae</taxon>
        <taxon>Marasmius</taxon>
    </lineage>
</organism>
<gene>
    <name evidence="2" type="ORF">V5O48_007372</name>
</gene>
<keyword evidence="3" id="KW-1185">Reference proteome</keyword>
<dbReference type="EMBL" id="JBAHYK010000384">
    <property type="protein sequence ID" value="KAL0574587.1"/>
    <property type="molecule type" value="Genomic_DNA"/>
</dbReference>
<accession>A0ABR3FHB1</accession>
<dbReference type="Pfam" id="PF12937">
    <property type="entry name" value="F-box-like"/>
    <property type="match status" value="1"/>
</dbReference>
<evidence type="ECO:0000259" key="1">
    <source>
        <dbReference type="Pfam" id="PF12937"/>
    </source>
</evidence>
<proteinExistence type="predicted"/>
<protein>
    <recommendedName>
        <fullName evidence="1">F-box domain-containing protein</fullName>
    </recommendedName>
</protein>
<dbReference type="Proteomes" id="UP001465976">
    <property type="component" value="Unassembled WGS sequence"/>
</dbReference>
<comment type="caution">
    <text evidence="2">The sequence shown here is derived from an EMBL/GenBank/DDBJ whole genome shotgun (WGS) entry which is preliminary data.</text>
</comment>
<dbReference type="InterPro" id="IPR001810">
    <property type="entry name" value="F-box_dom"/>
</dbReference>
<evidence type="ECO:0000313" key="2">
    <source>
        <dbReference type="EMBL" id="KAL0574587.1"/>
    </source>
</evidence>
<reference evidence="2 3" key="1">
    <citation type="submission" date="2024-02" db="EMBL/GenBank/DDBJ databases">
        <title>A draft genome for the cacao thread blight pathogen Marasmius crinis-equi.</title>
        <authorList>
            <person name="Cohen S.P."/>
            <person name="Baruah I.K."/>
            <person name="Amoako-Attah I."/>
            <person name="Bukari Y."/>
            <person name="Meinhardt L.W."/>
            <person name="Bailey B.A."/>
        </authorList>
    </citation>
    <scope>NUCLEOTIDE SEQUENCE [LARGE SCALE GENOMIC DNA]</scope>
    <source>
        <strain evidence="2 3">GH-76</strain>
    </source>
</reference>
<dbReference type="SUPFAM" id="SSF52047">
    <property type="entry name" value="RNI-like"/>
    <property type="match status" value="1"/>
</dbReference>
<dbReference type="Gene3D" id="3.80.10.10">
    <property type="entry name" value="Ribonuclease Inhibitor"/>
    <property type="match status" value="1"/>
</dbReference>
<feature type="domain" description="F-box" evidence="1">
    <location>
        <begin position="40"/>
        <end position="101"/>
    </location>
</feature>
<evidence type="ECO:0000313" key="3">
    <source>
        <dbReference type="Proteomes" id="UP001465976"/>
    </source>
</evidence>